<evidence type="ECO:0000256" key="3">
    <source>
        <dbReference type="ARBA" id="ARBA00022490"/>
    </source>
</evidence>
<dbReference type="InterPro" id="IPR000816">
    <property type="entry name" value="Peptidase_C15"/>
</dbReference>
<keyword evidence="3" id="KW-0963">Cytoplasm</keyword>
<keyword evidence="6" id="KW-0788">Thiol protease</keyword>
<evidence type="ECO:0000256" key="8">
    <source>
        <dbReference type="ARBA" id="ARBA00031559"/>
    </source>
</evidence>
<sequence length="192" mass="21332">MQKKILLTSFDIWLSQQKSNSSDDLLLALAKMASLSHDLNFLPRLPVDVQLASSRVIAKINELQPDYIICCGMAETRSQLSVEVLARGTGILPVKSPNSLDILPQESINSPENIFQTSVDLEKLLVGTAAVEISYDCGKFVCEGLYYKVLDYLHQFQLSIKCIFVHVPILNPENSPEIIADFVLIINNLALL</sequence>
<dbReference type="PRINTS" id="PR00706">
    <property type="entry name" value="PYROGLUPTASE"/>
</dbReference>
<keyword evidence="10" id="KW-1185">Reference proteome</keyword>
<dbReference type="EMBL" id="JACJQT010000037">
    <property type="protein sequence ID" value="MBD2279508.1"/>
    <property type="molecule type" value="Genomic_DNA"/>
</dbReference>
<gene>
    <name evidence="9" type="ORF">H6F99_14785</name>
</gene>
<dbReference type="RefSeq" id="WP_190383421.1">
    <property type="nucleotide sequence ID" value="NZ_JACJQT010000037.1"/>
</dbReference>
<dbReference type="Pfam" id="PF01470">
    <property type="entry name" value="Peptidase_C15"/>
    <property type="match status" value="1"/>
</dbReference>
<dbReference type="Gene3D" id="3.40.630.20">
    <property type="entry name" value="Peptidase C15, pyroglutamyl peptidase I-like"/>
    <property type="match status" value="1"/>
</dbReference>
<comment type="caution">
    <text evidence="9">The sequence shown here is derived from an EMBL/GenBank/DDBJ whole genome shotgun (WGS) entry which is preliminary data.</text>
</comment>
<evidence type="ECO:0000313" key="10">
    <source>
        <dbReference type="Proteomes" id="UP000606721"/>
    </source>
</evidence>
<evidence type="ECO:0000313" key="9">
    <source>
        <dbReference type="EMBL" id="MBD2279508.1"/>
    </source>
</evidence>
<dbReference type="InterPro" id="IPR036440">
    <property type="entry name" value="Peptidase_C15-like_sf"/>
</dbReference>
<dbReference type="Proteomes" id="UP000606721">
    <property type="component" value="Unassembled WGS sequence"/>
</dbReference>
<evidence type="ECO:0000256" key="2">
    <source>
        <dbReference type="ARBA" id="ARBA00019191"/>
    </source>
</evidence>
<evidence type="ECO:0000256" key="4">
    <source>
        <dbReference type="ARBA" id="ARBA00022670"/>
    </source>
</evidence>
<evidence type="ECO:0000256" key="7">
    <source>
        <dbReference type="ARBA" id="ARBA00030836"/>
    </source>
</evidence>
<keyword evidence="5" id="KW-0378">Hydrolase</keyword>
<reference evidence="9 10" key="1">
    <citation type="journal article" date="2020" name="ISME J.">
        <title>Comparative genomics reveals insights into cyanobacterial evolution and habitat adaptation.</title>
        <authorList>
            <person name="Chen M.Y."/>
            <person name="Teng W.K."/>
            <person name="Zhao L."/>
            <person name="Hu C.X."/>
            <person name="Zhou Y.K."/>
            <person name="Han B.P."/>
            <person name="Song L.R."/>
            <person name="Shu W.S."/>
        </authorList>
    </citation>
    <scope>NUCLEOTIDE SEQUENCE [LARGE SCALE GENOMIC DNA]</scope>
    <source>
        <strain evidence="9 10">FACHB-1040</strain>
    </source>
</reference>
<evidence type="ECO:0000256" key="6">
    <source>
        <dbReference type="ARBA" id="ARBA00022807"/>
    </source>
</evidence>
<accession>A0ABR8BX50</accession>
<name>A0ABR8BX50_APHFL</name>
<dbReference type="InterPro" id="IPR016125">
    <property type="entry name" value="Peptidase_C15-like"/>
</dbReference>
<organism evidence="9 10">
    <name type="scientific">Aphanizomenon flos-aquae FACHB-1040</name>
    <dbReference type="NCBI Taxonomy" id="2692887"/>
    <lineage>
        <taxon>Bacteria</taxon>
        <taxon>Bacillati</taxon>
        <taxon>Cyanobacteriota</taxon>
        <taxon>Cyanophyceae</taxon>
        <taxon>Nostocales</taxon>
        <taxon>Aphanizomenonaceae</taxon>
        <taxon>Aphanizomenon</taxon>
    </lineage>
</organism>
<dbReference type="SUPFAM" id="SSF53182">
    <property type="entry name" value="Pyrrolidone carboxyl peptidase (pyroglutamate aminopeptidase)"/>
    <property type="match status" value="1"/>
</dbReference>
<evidence type="ECO:0000256" key="1">
    <source>
        <dbReference type="ARBA" id="ARBA00006641"/>
    </source>
</evidence>
<evidence type="ECO:0000256" key="5">
    <source>
        <dbReference type="ARBA" id="ARBA00022801"/>
    </source>
</evidence>
<proteinExistence type="inferred from homology"/>
<comment type="similarity">
    <text evidence="1">Belongs to the peptidase C15 family.</text>
</comment>
<keyword evidence="4" id="KW-0645">Protease</keyword>
<protein>
    <recommendedName>
        <fullName evidence="2">Pyrrolidone-carboxylate peptidase</fullName>
    </recommendedName>
    <alternativeName>
        <fullName evidence="7">5-oxoprolyl-peptidase</fullName>
    </alternativeName>
    <alternativeName>
        <fullName evidence="8">Pyroglutamyl-peptidase I</fullName>
    </alternativeName>
</protein>